<dbReference type="AlphaFoldDB" id="A0A1Q9CHY7"/>
<sequence>MRQRYFTSVGQSGTGLLELIAEMKSGQTLMAPLAFDVGDLIPSCIVLSAAPHGLLLKLPSQEAPALLPNQVARDEFAIGQEVQNLLVACLYSDARSASVVVPETVAEEMVAAADSEGVITERSASSFAARGRWGRSKEQPGAEKTPTEDADMQQDDDSSRLMPFLVGSRAAETTYSSVAQQPGSVNLAAGSAMAWPRKHPVPEQQESEGPSYSKQQLLQLRPSILDGNELEHNEASVLTSMPCQQEEVDERMLHMVIRHHQLPVWWARCRKEAKLQAFRVACRIGRLRLSKQLHTDAQTIGIDAAAVSETLQEMCLDMQSAAGARASTKKKRSWWPKNSSSGELMSAVEAQAIAAWTSASLSLATVPAAFVAAWLLELGGPVGLLLPESPGEEALSARLRGLRLLGELGPSHSIPDSCTMMASIAGCLRDPEDRDVSVREAAARALGCLGRDGLEAILEDGGLEHKDLEVRGCAVLAVGWSGVAGRDCVDRLVSLLRDDSSHPEKQSDEQLLLRIRVAQALGARAELAGDTCLLALANSLRCDPAELVREACASSIGQIGRADKGLTKLARESLSHGETDEATFVQEAARAALNSLPQLGKEDFDMPQSAWQ</sequence>
<organism evidence="2 3">
    <name type="scientific">Symbiodinium microadriaticum</name>
    <name type="common">Dinoflagellate</name>
    <name type="synonym">Zooxanthella microadriatica</name>
    <dbReference type="NCBI Taxonomy" id="2951"/>
    <lineage>
        <taxon>Eukaryota</taxon>
        <taxon>Sar</taxon>
        <taxon>Alveolata</taxon>
        <taxon>Dinophyceae</taxon>
        <taxon>Suessiales</taxon>
        <taxon>Symbiodiniaceae</taxon>
        <taxon>Symbiodinium</taxon>
    </lineage>
</organism>
<dbReference type="OMA" id="FRVACRI"/>
<feature type="region of interest" description="Disordered" evidence="1">
    <location>
        <begin position="190"/>
        <end position="213"/>
    </location>
</feature>
<dbReference type="InterPro" id="IPR016024">
    <property type="entry name" value="ARM-type_fold"/>
</dbReference>
<evidence type="ECO:0000256" key="1">
    <source>
        <dbReference type="SAM" id="MobiDB-lite"/>
    </source>
</evidence>
<feature type="compositionally biased region" description="Basic and acidic residues" evidence="1">
    <location>
        <begin position="135"/>
        <end position="147"/>
    </location>
</feature>
<accession>A0A1Q9CHY7</accession>
<dbReference type="InterPro" id="IPR004155">
    <property type="entry name" value="PBS_lyase_HEAT"/>
</dbReference>
<gene>
    <name evidence="2" type="ORF">AK812_SmicGene36779</name>
</gene>
<evidence type="ECO:0000313" key="2">
    <source>
        <dbReference type="EMBL" id="OLP82549.1"/>
    </source>
</evidence>
<reference evidence="2 3" key="1">
    <citation type="submission" date="2016-02" db="EMBL/GenBank/DDBJ databases">
        <title>Genome analysis of coral dinoflagellate symbionts highlights evolutionary adaptations to a symbiotic lifestyle.</title>
        <authorList>
            <person name="Aranda M."/>
            <person name="Li Y."/>
            <person name="Liew Y.J."/>
            <person name="Baumgarten S."/>
            <person name="Simakov O."/>
            <person name="Wilson M."/>
            <person name="Piel J."/>
            <person name="Ashoor H."/>
            <person name="Bougouffa S."/>
            <person name="Bajic V.B."/>
            <person name="Ryu T."/>
            <person name="Ravasi T."/>
            <person name="Bayer T."/>
            <person name="Micklem G."/>
            <person name="Kim H."/>
            <person name="Bhak J."/>
            <person name="Lajeunesse T.C."/>
            <person name="Voolstra C.R."/>
        </authorList>
    </citation>
    <scope>NUCLEOTIDE SEQUENCE [LARGE SCALE GENOMIC DNA]</scope>
    <source>
        <strain evidence="2 3">CCMP2467</strain>
    </source>
</reference>
<dbReference type="InterPro" id="IPR011989">
    <property type="entry name" value="ARM-like"/>
</dbReference>
<proteinExistence type="predicted"/>
<protein>
    <submittedName>
        <fullName evidence="2">Uncharacterized protein</fullName>
    </submittedName>
</protein>
<dbReference type="EMBL" id="LSRX01001182">
    <property type="protein sequence ID" value="OLP82549.1"/>
    <property type="molecule type" value="Genomic_DNA"/>
</dbReference>
<keyword evidence="3" id="KW-1185">Reference proteome</keyword>
<dbReference type="OrthoDB" id="421623at2759"/>
<comment type="caution">
    <text evidence="2">The sequence shown here is derived from an EMBL/GenBank/DDBJ whole genome shotgun (WGS) entry which is preliminary data.</text>
</comment>
<name>A0A1Q9CHY7_SYMMI</name>
<dbReference type="Gene3D" id="1.25.10.10">
    <property type="entry name" value="Leucine-rich Repeat Variant"/>
    <property type="match status" value="1"/>
</dbReference>
<dbReference type="SUPFAM" id="SSF48371">
    <property type="entry name" value="ARM repeat"/>
    <property type="match status" value="1"/>
</dbReference>
<feature type="region of interest" description="Disordered" evidence="1">
    <location>
        <begin position="129"/>
        <end position="157"/>
    </location>
</feature>
<dbReference type="SMART" id="SM00567">
    <property type="entry name" value="EZ_HEAT"/>
    <property type="match status" value="4"/>
</dbReference>
<dbReference type="Proteomes" id="UP000186817">
    <property type="component" value="Unassembled WGS sequence"/>
</dbReference>
<evidence type="ECO:0000313" key="3">
    <source>
        <dbReference type="Proteomes" id="UP000186817"/>
    </source>
</evidence>